<dbReference type="AlphaFoldDB" id="A0A026WEG5"/>
<dbReference type="OMA" id="HRRAIAC"/>
<evidence type="ECO:0000313" key="1">
    <source>
        <dbReference type="EMBL" id="EZA54457.1"/>
    </source>
</evidence>
<organism evidence="1 2">
    <name type="scientific">Ooceraea biroi</name>
    <name type="common">Clonal raider ant</name>
    <name type="synonym">Cerapachys biroi</name>
    <dbReference type="NCBI Taxonomy" id="2015173"/>
    <lineage>
        <taxon>Eukaryota</taxon>
        <taxon>Metazoa</taxon>
        <taxon>Ecdysozoa</taxon>
        <taxon>Arthropoda</taxon>
        <taxon>Hexapoda</taxon>
        <taxon>Insecta</taxon>
        <taxon>Pterygota</taxon>
        <taxon>Neoptera</taxon>
        <taxon>Endopterygota</taxon>
        <taxon>Hymenoptera</taxon>
        <taxon>Apocrita</taxon>
        <taxon>Aculeata</taxon>
        <taxon>Formicoidea</taxon>
        <taxon>Formicidae</taxon>
        <taxon>Dorylinae</taxon>
        <taxon>Ooceraea</taxon>
    </lineage>
</organism>
<dbReference type="InterPro" id="IPR036397">
    <property type="entry name" value="RNaseH_sf"/>
</dbReference>
<dbReference type="Gene3D" id="3.30.420.10">
    <property type="entry name" value="Ribonuclease H-like superfamily/Ribonuclease H"/>
    <property type="match status" value="1"/>
</dbReference>
<proteinExistence type="predicted"/>
<reference evidence="1 2" key="1">
    <citation type="journal article" date="2014" name="Curr. Biol.">
        <title>The genome of the clonal raider ant Cerapachys biroi.</title>
        <authorList>
            <person name="Oxley P.R."/>
            <person name="Ji L."/>
            <person name="Fetter-Pruneda I."/>
            <person name="McKenzie S.K."/>
            <person name="Li C."/>
            <person name="Hu H."/>
            <person name="Zhang G."/>
            <person name="Kronauer D.J."/>
        </authorList>
    </citation>
    <scope>NUCLEOTIDE SEQUENCE [LARGE SCALE GENOMIC DNA]</scope>
</reference>
<name>A0A026WEG5_OOCBI</name>
<dbReference type="PANTHER" id="PTHR47326:SF1">
    <property type="entry name" value="HTH PSQ-TYPE DOMAIN-CONTAINING PROTEIN"/>
    <property type="match status" value="1"/>
</dbReference>
<sequence length="162" mass="18664">MGDFLLGPYELPPRLTGAGYLNFLQNQLDQLLMDALDDVPLAVRRRTWFMHDGAPPHFSVDVRQWLHRRFPYQWVGRGPDAPVPWPARSPDLNPVDFYLWGHMKELVYATPVETRDGLWQRVQKAADAVRNGPGVFERVRASTHRRAIACIRSGGKHFEHLL</sequence>
<accession>A0A026WEG5</accession>
<dbReference type="GO" id="GO:0003676">
    <property type="term" value="F:nucleic acid binding"/>
    <property type="evidence" value="ECO:0007669"/>
    <property type="project" value="InterPro"/>
</dbReference>
<evidence type="ECO:0000313" key="2">
    <source>
        <dbReference type="Proteomes" id="UP000053097"/>
    </source>
</evidence>
<dbReference type="EMBL" id="KK107249">
    <property type="protein sequence ID" value="EZA54457.1"/>
    <property type="molecule type" value="Genomic_DNA"/>
</dbReference>
<gene>
    <name evidence="1" type="ORF">X777_05723</name>
</gene>
<protein>
    <recommendedName>
        <fullName evidence="3">Tc1-like transposase DDE domain-containing protein</fullName>
    </recommendedName>
</protein>
<keyword evidence="2" id="KW-1185">Reference proteome</keyword>
<dbReference type="PANTHER" id="PTHR47326">
    <property type="entry name" value="TRANSPOSABLE ELEMENT TC3 TRANSPOSASE-LIKE PROTEIN"/>
    <property type="match status" value="1"/>
</dbReference>
<dbReference type="Proteomes" id="UP000053097">
    <property type="component" value="Unassembled WGS sequence"/>
</dbReference>
<evidence type="ECO:0008006" key="3">
    <source>
        <dbReference type="Google" id="ProtNLM"/>
    </source>
</evidence>